<evidence type="ECO:0000313" key="10">
    <source>
        <dbReference type="Proteomes" id="UP000095300"/>
    </source>
</evidence>
<feature type="transmembrane region" description="Helical" evidence="8">
    <location>
        <begin position="339"/>
        <end position="357"/>
    </location>
</feature>
<dbReference type="GO" id="GO:0050909">
    <property type="term" value="P:sensory perception of taste"/>
    <property type="evidence" value="ECO:0007669"/>
    <property type="project" value="InterPro"/>
</dbReference>
<dbReference type="PANTHER" id="PTHR21143">
    <property type="entry name" value="INVERTEBRATE GUSTATORY RECEPTOR"/>
    <property type="match status" value="1"/>
</dbReference>
<dbReference type="InterPro" id="IPR013604">
    <property type="entry name" value="7TM_chemorcpt"/>
</dbReference>
<dbReference type="GO" id="GO:0030424">
    <property type="term" value="C:axon"/>
    <property type="evidence" value="ECO:0007669"/>
    <property type="project" value="TreeGrafter"/>
</dbReference>
<feature type="transmembrane region" description="Helical" evidence="8">
    <location>
        <begin position="107"/>
        <end position="125"/>
    </location>
</feature>
<dbReference type="VEuPathDB" id="VectorBase:SCAU003001"/>
<reference evidence="9" key="1">
    <citation type="submission" date="2020-05" db="UniProtKB">
        <authorList>
            <consortium name="EnsemblMetazoa"/>
        </authorList>
    </citation>
    <scope>IDENTIFICATION</scope>
    <source>
        <strain evidence="9">USDA</strain>
    </source>
</reference>
<dbReference type="Pfam" id="PF08395">
    <property type="entry name" value="7tm_7"/>
    <property type="match status" value="1"/>
</dbReference>
<dbReference type="GO" id="GO:0007635">
    <property type="term" value="P:chemosensory behavior"/>
    <property type="evidence" value="ECO:0007669"/>
    <property type="project" value="TreeGrafter"/>
</dbReference>
<evidence type="ECO:0000256" key="6">
    <source>
        <dbReference type="ARBA" id="ARBA00023170"/>
    </source>
</evidence>
<keyword evidence="2 8" id="KW-1003">Cell membrane</keyword>
<dbReference type="EnsemblMetazoa" id="SCAU003001-RA">
    <property type="protein sequence ID" value="SCAU003001-PA"/>
    <property type="gene ID" value="SCAU003001"/>
</dbReference>
<evidence type="ECO:0000256" key="5">
    <source>
        <dbReference type="ARBA" id="ARBA00023136"/>
    </source>
</evidence>
<accession>A0A1I8NXV3</accession>
<evidence type="ECO:0000256" key="4">
    <source>
        <dbReference type="ARBA" id="ARBA00022989"/>
    </source>
</evidence>
<proteinExistence type="inferred from homology"/>
<comment type="function">
    <text evidence="8">Gustatory receptor which mediates acceptance or avoidance behavior, depending on its substrates.</text>
</comment>
<dbReference type="Proteomes" id="UP000095300">
    <property type="component" value="Unassembled WGS sequence"/>
</dbReference>
<keyword evidence="4 8" id="KW-1133">Transmembrane helix</keyword>
<comment type="similarity">
    <text evidence="8">Belongs to the insect chemoreceptor superfamily. Gustatory receptor (GR) family.</text>
</comment>
<evidence type="ECO:0000313" key="9">
    <source>
        <dbReference type="EnsemblMetazoa" id="SCAU003001-PA"/>
    </source>
</evidence>
<keyword evidence="5 8" id="KW-0472">Membrane</keyword>
<dbReference type="OrthoDB" id="6478931at2759"/>
<dbReference type="AlphaFoldDB" id="A0A1I8NXV3"/>
<feature type="transmembrane region" description="Helical" evidence="8">
    <location>
        <begin position="52"/>
        <end position="75"/>
    </location>
</feature>
<evidence type="ECO:0000256" key="7">
    <source>
        <dbReference type="ARBA" id="ARBA00023224"/>
    </source>
</evidence>
<dbReference type="PANTHER" id="PTHR21143:SF123">
    <property type="entry name" value="GUSTATORY RECEPTOR FOR SUGAR TASTE 43A-RELATED"/>
    <property type="match status" value="1"/>
</dbReference>
<evidence type="ECO:0000256" key="3">
    <source>
        <dbReference type="ARBA" id="ARBA00022692"/>
    </source>
</evidence>
<feature type="transmembrane region" description="Helical" evidence="8">
    <location>
        <begin position="304"/>
        <end position="327"/>
    </location>
</feature>
<organism evidence="9 10">
    <name type="scientific">Stomoxys calcitrans</name>
    <name type="common">Stable fly</name>
    <name type="synonym">Conops calcitrans</name>
    <dbReference type="NCBI Taxonomy" id="35570"/>
    <lineage>
        <taxon>Eukaryota</taxon>
        <taxon>Metazoa</taxon>
        <taxon>Ecdysozoa</taxon>
        <taxon>Arthropoda</taxon>
        <taxon>Hexapoda</taxon>
        <taxon>Insecta</taxon>
        <taxon>Pterygota</taxon>
        <taxon>Neoptera</taxon>
        <taxon>Endopterygota</taxon>
        <taxon>Diptera</taxon>
        <taxon>Brachycera</taxon>
        <taxon>Muscomorpha</taxon>
        <taxon>Muscoidea</taxon>
        <taxon>Muscidae</taxon>
        <taxon>Stomoxys</taxon>
    </lineage>
</organism>
<dbReference type="GO" id="GO:0043025">
    <property type="term" value="C:neuronal cell body"/>
    <property type="evidence" value="ECO:0007669"/>
    <property type="project" value="TreeGrafter"/>
</dbReference>
<gene>
    <name evidence="9" type="primary">106088199</name>
</gene>
<comment type="subcellular location">
    <subcellularLocation>
        <location evidence="1 8">Cell membrane</location>
        <topology evidence="1 8">Multi-pass membrane protein</topology>
    </subcellularLocation>
</comment>
<dbReference type="GO" id="GO:0030425">
    <property type="term" value="C:dendrite"/>
    <property type="evidence" value="ECO:0007669"/>
    <property type="project" value="TreeGrafter"/>
</dbReference>
<dbReference type="GO" id="GO:0007165">
    <property type="term" value="P:signal transduction"/>
    <property type="evidence" value="ECO:0007669"/>
    <property type="project" value="UniProtKB-KW"/>
</dbReference>
<name>A0A1I8NXV3_STOCA</name>
<dbReference type="KEGG" id="scac:106088199"/>
<feature type="transmembrane region" description="Helical" evidence="8">
    <location>
        <begin position="196"/>
        <end position="218"/>
    </location>
</feature>
<dbReference type="GO" id="GO:0008049">
    <property type="term" value="P:male courtship behavior"/>
    <property type="evidence" value="ECO:0007669"/>
    <property type="project" value="TreeGrafter"/>
</dbReference>
<feature type="transmembrane region" description="Helical" evidence="8">
    <location>
        <begin position="416"/>
        <end position="434"/>
    </location>
</feature>
<dbReference type="STRING" id="35570.A0A1I8NXV3"/>
<evidence type="ECO:0000256" key="1">
    <source>
        <dbReference type="ARBA" id="ARBA00004651"/>
    </source>
</evidence>
<dbReference type="GO" id="GO:0005886">
    <property type="term" value="C:plasma membrane"/>
    <property type="evidence" value="ECO:0007669"/>
    <property type="project" value="UniProtKB-SubCell"/>
</dbReference>
<evidence type="ECO:0000256" key="8">
    <source>
        <dbReference type="RuleBase" id="RU363108"/>
    </source>
</evidence>
<keyword evidence="3 8" id="KW-0812">Transmembrane</keyword>
<keyword evidence="10" id="KW-1185">Reference proteome</keyword>
<keyword evidence="6 8" id="KW-0675">Receptor</keyword>
<feature type="transmembrane region" description="Helical" evidence="8">
    <location>
        <begin position="154"/>
        <end position="176"/>
    </location>
</feature>
<keyword evidence="7 8" id="KW-0807">Transducer</keyword>
<evidence type="ECO:0000256" key="2">
    <source>
        <dbReference type="ARBA" id="ARBA00022475"/>
    </source>
</evidence>
<protein>
    <recommendedName>
        <fullName evidence="8">Gustatory receptor</fullName>
    </recommendedName>
</protein>
<sequence length="439" mass="49363">MAIHSEVIEIYSCIVRIVKMEISPASRIIYVVSKVLGLAPFSVKKNDKGVYVVHKSITFVVYATTLTSIMVFLTYRGLLFDAHSKIPLRQSFRSKSVTSKAVTTLDVSVIVMAVTAGVLCGVMGYNPTKELNNRLQKVDASVEGYKKRETLKSVILLCLPMMAISILMFFDVWTWFSFAQKENPAGENTDLNALWYIPFYGLYYILTCLHVSFANTALGLGRRFKNLNVTLKMSFLKETKIQNVARITPVIPIKSNEPALQVSFTKLATETQGATDKNKSGLLKLLAECHDSLGKCVELVSSSYGMAVLFILLSCFLHLVATSYFLFMELLSKKTSGFMWLQILWITFHASRLLMVVEPCHRISAESSRTIHIICEIERSVHDSILAEEVKKFWQQQLVFKDRFSACGLVMVDRSLLTSIFSGIATYLVIIIQFQKSDG</sequence>